<evidence type="ECO:0000256" key="8">
    <source>
        <dbReference type="ARBA" id="ARBA00022842"/>
    </source>
</evidence>
<dbReference type="InterPro" id="IPR036688">
    <property type="entry name" value="MoeA_C_domain_IV_sf"/>
</dbReference>
<name>N6VUB7_9EURY</name>
<dbReference type="RefSeq" id="WP_004589697.1">
    <property type="nucleotide sequence ID" value="NZ_APMM01000001.1"/>
</dbReference>
<keyword evidence="7" id="KW-0479">Metal-binding</keyword>
<feature type="domain" description="MoaB/Mog" evidence="11">
    <location>
        <begin position="183"/>
        <end position="322"/>
    </location>
</feature>
<dbReference type="SUPFAM" id="SSF53850">
    <property type="entry name" value="Periplasmic binding protein-like II"/>
    <property type="match status" value="1"/>
</dbReference>
<dbReference type="PANTHER" id="PTHR10192:SF5">
    <property type="entry name" value="GEPHYRIN"/>
    <property type="match status" value="1"/>
</dbReference>
<keyword evidence="6" id="KW-0808">Transferase</keyword>
<comment type="pathway">
    <text evidence="2">Cofactor biosynthesis; molybdopterin biosynthesis.</text>
</comment>
<dbReference type="Pfam" id="PF03453">
    <property type="entry name" value="MoeA_N"/>
    <property type="match status" value="1"/>
</dbReference>
<dbReference type="InterPro" id="IPR038987">
    <property type="entry name" value="MoeA-like"/>
</dbReference>
<dbReference type="PROSITE" id="PS01079">
    <property type="entry name" value="MOCF_BIOSYNTHESIS_2"/>
    <property type="match status" value="1"/>
</dbReference>
<dbReference type="EC" id="2.10.1.1" evidence="4"/>
<dbReference type="FunFam" id="3.40.980.10:FF:000004">
    <property type="entry name" value="Molybdopterin molybdenumtransferase"/>
    <property type="match status" value="1"/>
</dbReference>
<reference evidence="12 13" key="1">
    <citation type="journal article" date="2013" name="Genome Announc.">
        <title>Draft Genome Sequence of a Highly Flagellated, Fast-Swimming Archaeon, Methanocaldococcus villosus Strain KIN24-T80 (DSM 22612).</title>
        <authorList>
            <person name="Thennarasu S."/>
            <person name="Polireddy D."/>
            <person name="Antony A."/>
            <person name="Yada M.R."/>
            <person name="Algarawi S."/>
            <person name="Sivakumar N."/>
        </authorList>
    </citation>
    <scope>NUCLEOTIDE SEQUENCE [LARGE SCALE GENOMIC DNA]</scope>
    <source>
        <strain evidence="12 13">KIN24-T80</strain>
    </source>
</reference>
<evidence type="ECO:0000256" key="4">
    <source>
        <dbReference type="ARBA" id="ARBA00013269"/>
    </source>
</evidence>
<evidence type="ECO:0000313" key="12">
    <source>
        <dbReference type="EMBL" id="ENN96791.1"/>
    </source>
</evidence>
<evidence type="ECO:0000256" key="1">
    <source>
        <dbReference type="ARBA" id="ARBA00001946"/>
    </source>
</evidence>
<keyword evidence="9" id="KW-0501">Molybdenum cofactor biosynthesis</keyword>
<sequence length="610" mass="67878">MRYLTLKNIEEAKKIVRDYLMGDVETVSIEEAVNRVLAEDVFSDIDIPPFDRATVDGYAVIAEDTFNADEDKPVELKVIDEIRAGEIKNIEIKRGECVEIATGAMIPKNANAVVMVEYTEREGDKVKIYKPIAPMENIQFAGSDVMVGELVLRKNTLLTPKDIGVLAAIGRKKVRVYKKLKFAIISTGNELVSPGEVLEDGKIYDINSYTLMSYIKNLGYDYVFLGIVRDNVEDIKEKINKGLGLADIILLSGGTSAGRGDLVEKAIEMLGGEILIHGLKIKPGKPTIIGKVKNKLVIGLPGYPTSCLTVFDVLFGNEKNLIKAKFRGRYISAKGRVEYLPVMLVKGKEYSCYPITKGSGAITTLSEADGYVVIDENREILEEEDVDVHLFGYTSALNIIGSHCIGIDIILKDANLQAKVINTGSLGGILAIKRGEADIAGIHLLDEKEGYNIPYLKKYNVKNAVLIRGYIREQGFILREDLSLDEIIKNIHNFEIISRNKGAGTRILFENFLKKHNINYNELKIVGEAKTHSSVAKAVAMGRADIGIGIKTVADYYKLKFIKIGEENFDFLIRKERFGDDDVQKFIRSLKRAKLPFKKPENCGEIIWEG</sequence>
<dbReference type="GO" id="GO:0061599">
    <property type="term" value="F:molybdopterin molybdotransferase activity"/>
    <property type="evidence" value="ECO:0007669"/>
    <property type="project" value="UniProtKB-EC"/>
</dbReference>
<dbReference type="PANTHER" id="PTHR10192">
    <property type="entry name" value="MOLYBDOPTERIN BIOSYNTHESIS PROTEIN"/>
    <property type="match status" value="1"/>
</dbReference>
<dbReference type="InterPro" id="IPR036425">
    <property type="entry name" value="MoaB/Mog-like_dom_sf"/>
</dbReference>
<keyword evidence="8" id="KW-0460">Magnesium</keyword>
<keyword evidence="5" id="KW-0500">Molybdenum</keyword>
<dbReference type="Gene3D" id="2.170.190.11">
    <property type="entry name" value="Molybdopterin biosynthesis moea protein, domain 3"/>
    <property type="match status" value="1"/>
</dbReference>
<dbReference type="InterPro" id="IPR036135">
    <property type="entry name" value="MoeA_linker/N_sf"/>
</dbReference>
<evidence type="ECO:0000256" key="2">
    <source>
        <dbReference type="ARBA" id="ARBA00005046"/>
    </source>
</evidence>
<evidence type="ECO:0000256" key="10">
    <source>
        <dbReference type="ARBA" id="ARBA00047317"/>
    </source>
</evidence>
<dbReference type="InterPro" id="IPR001453">
    <property type="entry name" value="MoaB/Mog_dom"/>
</dbReference>
<dbReference type="InterPro" id="IPR008284">
    <property type="entry name" value="MoCF_biosynth_CS"/>
</dbReference>
<dbReference type="UniPathway" id="UPA00344"/>
<comment type="caution">
    <text evidence="12">The sequence shown here is derived from an EMBL/GenBank/DDBJ whole genome shotgun (WGS) entry which is preliminary data.</text>
</comment>
<dbReference type="EMBL" id="APMM01000001">
    <property type="protein sequence ID" value="ENN96791.1"/>
    <property type="molecule type" value="Genomic_DNA"/>
</dbReference>
<evidence type="ECO:0000256" key="9">
    <source>
        <dbReference type="ARBA" id="ARBA00023150"/>
    </source>
</evidence>
<gene>
    <name evidence="12" type="ORF">J422_00020</name>
</gene>
<dbReference type="Pfam" id="PF12727">
    <property type="entry name" value="PBP_like"/>
    <property type="match status" value="1"/>
</dbReference>
<dbReference type="InterPro" id="IPR024370">
    <property type="entry name" value="PBP_domain"/>
</dbReference>
<dbReference type="SUPFAM" id="SSF53218">
    <property type="entry name" value="Molybdenum cofactor biosynthesis proteins"/>
    <property type="match status" value="1"/>
</dbReference>
<dbReference type="InterPro" id="IPR005111">
    <property type="entry name" value="MoeA_C_domain_IV"/>
</dbReference>
<accession>N6VUB7</accession>
<evidence type="ECO:0000256" key="5">
    <source>
        <dbReference type="ARBA" id="ARBA00022505"/>
    </source>
</evidence>
<dbReference type="GO" id="GO:0046872">
    <property type="term" value="F:metal ion binding"/>
    <property type="evidence" value="ECO:0007669"/>
    <property type="project" value="UniProtKB-KW"/>
</dbReference>
<dbReference type="Proteomes" id="UP000053695">
    <property type="component" value="Unassembled WGS sequence"/>
</dbReference>
<dbReference type="AlphaFoldDB" id="N6VUB7"/>
<comment type="similarity">
    <text evidence="3">Belongs to the MoeA family.</text>
</comment>
<dbReference type="InterPro" id="IPR005110">
    <property type="entry name" value="MoeA_linker/N"/>
</dbReference>
<dbReference type="NCBIfam" id="TIGR00177">
    <property type="entry name" value="molyb_syn"/>
    <property type="match status" value="1"/>
</dbReference>
<evidence type="ECO:0000256" key="6">
    <source>
        <dbReference type="ARBA" id="ARBA00022679"/>
    </source>
</evidence>
<dbReference type="NCBIfam" id="NF011068">
    <property type="entry name" value="PRK14498.1"/>
    <property type="match status" value="1"/>
</dbReference>
<dbReference type="NCBIfam" id="NF045515">
    <property type="entry name" value="Glp_gephyrin"/>
    <property type="match status" value="1"/>
</dbReference>
<evidence type="ECO:0000256" key="7">
    <source>
        <dbReference type="ARBA" id="ARBA00022723"/>
    </source>
</evidence>
<comment type="catalytic activity">
    <reaction evidence="10">
        <text>adenylyl-molybdopterin + molybdate = Mo-molybdopterin + AMP + H(+)</text>
        <dbReference type="Rhea" id="RHEA:35047"/>
        <dbReference type="ChEBI" id="CHEBI:15378"/>
        <dbReference type="ChEBI" id="CHEBI:36264"/>
        <dbReference type="ChEBI" id="CHEBI:62727"/>
        <dbReference type="ChEBI" id="CHEBI:71302"/>
        <dbReference type="ChEBI" id="CHEBI:456215"/>
        <dbReference type="EC" id="2.10.1.1"/>
    </reaction>
</comment>
<dbReference type="Pfam" id="PF00994">
    <property type="entry name" value="MoCF_biosynth"/>
    <property type="match status" value="1"/>
</dbReference>
<dbReference type="SUPFAM" id="SSF63867">
    <property type="entry name" value="MoeA C-terminal domain-like"/>
    <property type="match status" value="1"/>
</dbReference>
<dbReference type="GO" id="GO:0006777">
    <property type="term" value="P:Mo-molybdopterin cofactor biosynthetic process"/>
    <property type="evidence" value="ECO:0007669"/>
    <property type="project" value="UniProtKB-KW"/>
</dbReference>
<dbReference type="PATRIC" id="fig|1069083.5.peg.4"/>
<organism evidence="12 13">
    <name type="scientific">Methanocaldococcus villosus KIN24-T80</name>
    <dbReference type="NCBI Taxonomy" id="1069083"/>
    <lineage>
        <taxon>Archaea</taxon>
        <taxon>Methanobacteriati</taxon>
        <taxon>Methanobacteriota</taxon>
        <taxon>Methanomada group</taxon>
        <taxon>Methanococci</taxon>
        <taxon>Methanococcales</taxon>
        <taxon>Methanocaldococcaceae</taxon>
        <taxon>Methanocaldococcus</taxon>
    </lineage>
</organism>
<dbReference type="Gene3D" id="2.40.340.10">
    <property type="entry name" value="MoeA, C-terminal, domain IV"/>
    <property type="match status" value="1"/>
</dbReference>
<comment type="cofactor">
    <cofactor evidence="1">
        <name>Mg(2+)</name>
        <dbReference type="ChEBI" id="CHEBI:18420"/>
    </cofactor>
</comment>
<evidence type="ECO:0000313" key="13">
    <source>
        <dbReference type="Proteomes" id="UP000053695"/>
    </source>
</evidence>
<evidence type="ECO:0000259" key="11">
    <source>
        <dbReference type="SMART" id="SM00852"/>
    </source>
</evidence>
<dbReference type="OrthoDB" id="31371at2157"/>
<evidence type="ECO:0000256" key="3">
    <source>
        <dbReference type="ARBA" id="ARBA00010763"/>
    </source>
</evidence>
<dbReference type="FunFam" id="2.40.340.10:FF:000005">
    <property type="entry name" value="Molybdopterin molybdenumtransferase MoeA"/>
    <property type="match status" value="1"/>
</dbReference>
<proteinExistence type="inferred from homology"/>
<keyword evidence="13" id="KW-1185">Reference proteome</keyword>
<dbReference type="FunFam" id="2.170.190.11:FF:000001">
    <property type="entry name" value="Molybdopterin molybdenumtransferase"/>
    <property type="match status" value="1"/>
</dbReference>
<dbReference type="CDD" id="cd00887">
    <property type="entry name" value="MoeA"/>
    <property type="match status" value="1"/>
</dbReference>
<dbReference type="SMART" id="SM00852">
    <property type="entry name" value="MoCF_biosynth"/>
    <property type="match status" value="1"/>
</dbReference>
<dbReference type="STRING" id="1069083.GCA_000371805_01163"/>
<dbReference type="SUPFAM" id="SSF63882">
    <property type="entry name" value="MoeA N-terminal region -like"/>
    <property type="match status" value="1"/>
</dbReference>
<dbReference type="Pfam" id="PF03454">
    <property type="entry name" value="MoeA_C"/>
    <property type="match status" value="1"/>
</dbReference>
<protein>
    <recommendedName>
        <fullName evidence="4">molybdopterin molybdotransferase</fullName>
        <ecNumber evidence="4">2.10.1.1</ecNumber>
    </recommendedName>
</protein>
<dbReference type="GO" id="GO:0005737">
    <property type="term" value="C:cytoplasm"/>
    <property type="evidence" value="ECO:0007669"/>
    <property type="project" value="TreeGrafter"/>
</dbReference>
<dbReference type="Gene3D" id="3.90.105.10">
    <property type="entry name" value="Molybdopterin biosynthesis moea protein, domain 2"/>
    <property type="match status" value="1"/>
</dbReference>
<dbReference type="Gene3D" id="3.40.980.10">
    <property type="entry name" value="MoaB/Mog-like domain"/>
    <property type="match status" value="1"/>
</dbReference>